<keyword evidence="1" id="KW-1133">Transmembrane helix</keyword>
<keyword evidence="1" id="KW-0812">Transmembrane</keyword>
<sequence>MPTRLNYEKGFSLVELLIAMVIILFLGVALARGVIELIRYDMRIKARQTAIQAVESWASFIESLPYNSWIISPGENSEDPNGAGGNALYCYDCAYNRAFCSIEPKKWEGWTINSGQDPPTCNPQTDQNCYYCAFMDPNYTPLGSKVYDSDEDGIIALIDPYHGNNNCKQGEQNCGDNDKKFNYPSWYLAGYLRFLPDWGQGSDDCACRLGNCRTNCRIGSGWTSWDGSLNFRVDKDCLGGLKCTYEVSRREGISWSSAPGNKVYVGMTVINYFDLRVPTNQLGKAIGIIAWYFDPIDKNYRAVTKIVFKERQD</sequence>
<evidence type="ECO:0000256" key="1">
    <source>
        <dbReference type="SAM" id="Phobius"/>
    </source>
</evidence>
<keyword evidence="1" id="KW-0472">Membrane</keyword>
<feature type="transmembrane region" description="Helical" evidence="1">
    <location>
        <begin position="12"/>
        <end position="35"/>
    </location>
</feature>
<dbReference type="EMBL" id="DSFP01000031">
    <property type="protein sequence ID" value="HEW45627.1"/>
    <property type="molecule type" value="Genomic_DNA"/>
</dbReference>
<gene>
    <name evidence="2" type="ORF">ENO47_02995</name>
</gene>
<name>A0A7C2ZHL9_9AQUI</name>
<organism evidence="2">
    <name type="scientific">Hydrogenobacter sp</name>
    <dbReference type="NCBI Taxonomy" id="2152829"/>
    <lineage>
        <taxon>Bacteria</taxon>
        <taxon>Pseudomonadati</taxon>
        <taxon>Aquificota</taxon>
        <taxon>Aquificia</taxon>
        <taxon>Aquificales</taxon>
        <taxon>Aquificaceae</taxon>
        <taxon>Hydrogenobacter</taxon>
    </lineage>
</organism>
<proteinExistence type="predicted"/>
<evidence type="ECO:0000313" key="2">
    <source>
        <dbReference type="EMBL" id="HEW45627.1"/>
    </source>
</evidence>
<accession>A0A7C2ZHL9</accession>
<protein>
    <submittedName>
        <fullName evidence="2">Prepilin-type N-terminal cleavage/methylation domain-containing protein</fullName>
    </submittedName>
</protein>
<dbReference type="InterPro" id="IPR012902">
    <property type="entry name" value="N_methyl_site"/>
</dbReference>
<comment type="caution">
    <text evidence="2">The sequence shown here is derived from an EMBL/GenBank/DDBJ whole genome shotgun (WGS) entry which is preliminary data.</text>
</comment>
<dbReference type="AlphaFoldDB" id="A0A7C2ZHL9"/>
<dbReference type="PROSITE" id="PS00409">
    <property type="entry name" value="PROKAR_NTER_METHYL"/>
    <property type="match status" value="1"/>
</dbReference>
<reference evidence="2" key="1">
    <citation type="journal article" date="2020" name="mSystems">
        <title>Genome- and Community-Level Interaction Insights into Carbon Utilization and Element Cycling Functions of Hydrothermarchaeota in Hydrothermal Sediment.</title>
        <authorList>
            <person name="Zhou Z."/>
            <person name="Liu Y."/>
            <person name="Xu W."/>
            <person name="Pan J."/>
            <person name="Luo Z.H."/>
            <person name="Li M."/>
        </authorList>
    </citation>
    <scope>NUCLEOTIDE SEQUENCE [LARGE SCALE GENOMIC DNA]</scope>
    <source>
        <strain evidence="2">SpSt-132</strain>
    </source>
</reference>
<dbReference type="NCBIfam" id="TIGR02532">
    <property type="entry name" value="IV_pilin_GFxxxE"/>
    <property type="match status" value="1"/>
</dbReference>
<dbReference type="Pfam" id="PF07963">
    <property type="entry name" value="N_methyl"/>
    <property type="match status" value="1"/>
</dbReference>